<evidence type="ECO:0000313" key="1">
    <source>
        <dbReference type="EMBL" id="MDI9858315.1"/>
    </source>
</evidence>
<name>A0ABT6Y433_9BACT</name>
<dbReference type="InterPro" id="IPR015018">
    <property type="entry name" value="DUF1905"/>
</dbReference>
<protein>
    <submittedName>
        <fullName evidence="1">YdeI/OmpD-associated family protein</fullName>
    </submittedName>
</protein>
<dbReference type="Pfam" id="PF08922">
    <property type="entry name" value="DUF1905"/>
    <property type="match status" value="1"/>
</dbReference>
<gene>
    <name evidence="1" type="ORF">QM524_03725</name>
</gene>
<dbReference type="Pfam" id="PF13376">
    <property type="entry name" value="OmdA"/>
    <property type="match status" value="1"/>
</dbReference>
<dbReference type="Proteomes" id="UP001236507">
    <property type="component" value="Unassembled WGS sequence"/>
</dbReference>
<reference evidence="1 2" key="1">
    <citation type="submission" date="2023-05" db="EMBL/GenBank/DDBJ databases">
        <title>Novel species of genus Flectobacillus isolated from stream in China.</title>
        <authorList>
            <person name="Lu H."/>
        </authorList>
    </citation>
    <scope>NUCLEOTIDE SEQUENCE [LARGE SCALE GENOMIC DNA]</scope>
    <source>
        <strain evidence="1 2">KCTC 42575</strain>
    </source>
</reference>
<dbReference type="EMBL" id="JASHIF010000002">
    <property type="protein sequence ID" value="MDI9858315.1"/>
    <property type="molecule type" value="Genomic_DNA"/>
</dbReference>
<dbReference type="InterPro" id="IPR037079">
    <property type="entry name" value="AF2212/PG0164-like_sf"/>
</dbReference>
<evidence type="ECO:0000313" key="2">
    <source>
        <dbReference type="Proteomes" id="UP001236507"/>
    </source>
</evidence>
<dbReference type="SUPFAM" id="SSF141694">
    <property type="entry name" value="AF2212/PG0164-like"/>
    <property type="match status" value="1"/>
</dbReference>
<dbReference type="Gene3D" id="2.40.30.100">
    <property type="entry name" value="AF2212/PG0164-like"/>
    <property type="match status" value="1"/>
</dbReference>
<comment type="caution">
    <text evidence="1">The sequence shown here is derived from an EMBL/GenBank/DDBJ whole genome shotgun (WGS) entry which is preliminary data.</text>
</comment>
<sequence length="164" mass="18983">MASKMFSFSGTLKIIGVNPYLEIPQEILESIFELAKKEKGPIPVCGKINQQEFRQTLVKYDGEWRFYINTSMLKNSPKRIGEVLEIEITFDQESREIAIHPKLQLALNSNVEALQVFEKLTPSLQKEIIRYIANLKAEESRERNIVRAIQFLLGNERFIGRDKP</sequence>
<proteinExistence type="predicted"/>
<accession>A0ABT6Y433</accession>
<organism evidence="1 2">
    <name type="scientific">Flectobacillus roseus</name>
    <dbReference type="NCBI Taxonomy" id="502259"/>
    <lineage>
        <taxon>Bacteria</taxon>
        <taxon>Pseudomonadati</taxon>
        <taxon>Bacteroidota</taxon>
        <taxon>Cytophagia</taxon>
        <taxon>Cytophagales</taxon>
        <taxon>Flectobacillaceae</taxon>
        <taxon>Flectobacillus</taxon>
    </lineage>
</organism>
<dbReference type="RefSeq" id="WP_283343553.1">
    <property type="nucleotide sequence ID" value="NZ_JASHIF010000002.1"/>
</dbReference>
<keyword evidence="2" id="KW-1185">Reference proteome</keyword>